<feature type="non-terminal residue" evidence="1">
    <location>
        <position position="114"/>
    </location>
</feature>
<evidence type="ECO:0000313" key="1">
    <source>
        <dbReference type="EMBL" id="CAK0791258.1"/>
    </source>
</evidence>
<keyword evidence="2" id="KW-1185">Reference proteome</keyword>
<evidence type="ECO:0000313" key="2">
    <source>
        <dbReference type="Proteomes" id="UP001189429"/>
    </source>
</evidence>
<dbReference type="EMBL" id="CAUYUJ010000552">
    <property type="protein sequence ID" value="CAK0791258.1"/>
    <property type="molecule type" value="Genomic_DNA"/>
</dbReference>
<dbReference type="Proteomes" id="UP001189429">
    <property type="component" value="Unassembled WGS sequence"/>
</dbReference>
<accession>A0ABN9PI88</accession>
<proteinExistence type="predicted"/>
<protein>
    <submittedName>
        <fullName evidence="1">Uncharacterized protein</fullName>
    </submittedName>
</protein>
<organism evidence="1 2">
    <name type="scientific">Prorocentrum cordatum</name>
    <dbReference type="NCBI Taxonomy" id="2364126"/>
    <lineage>
        <taxon>Eukaryota</taxon>
        <taxon>Sar</taxon>
        <taxon>Alveolata</taxon>
        <taxon>Dinophyceae</taxon>
        <taxon>Prorocentrales</taxon>
        <taxon>Prorocentraceae</taxon>
        <taxon>Prorocentrum</taxon>
    </lineage>
</organism>
<gene>
    <name evidence="1" type="ORF">PCOR1329_LOCUS2210</name>
</gene>
<comment type="caution">
    <text evidence="1">The sequence shown here is derived from an EMBL/GenBank/DDBJ whole genome shotgun (WGS) entry which is preliminary data.</text>
</comment>
<sequence length="114" mass="11577">MWAKSASSEGVESSFEGADSGLFDLALGGGWEAVVGDLHGEVASALCGVVPLSEGPDQVARDGGEFAALVLSRSAAVAPGVPVRADCAGTSSCAERLGRGAWADERLAQRWSEI</sequence>
<reference evidence="1" key="1">
    <citation type="submission" date="2023-10" db="EMBL/GenBank/DDBJ databases">
        <authorList>
            <person name="Chen Y."/>
            <person name="Shah S."/>
            <person name="Dougan E. K."/>
            <person name="Thang M."/>
            <person name="Chan C."/>
        </authorList>
    </citation>
    <scope>NUCLEOTIDE SEQUENCE [LARGE SCALE GENOMIC DNA]</scope>
</reference>
<name>A0ABN9PI88_9DINO</name>